<protein>
    <recommendedName>
        <fullName evidence="5">Inositol oxygenase</fullName>
        <ecNumber evidence="4">1.13.99.1</ecNumber>
    </recommendedName>
    <alternativeName>
        <fullName evidence="11">Myo-inositol oxygenase</fullName>
    </alternativeName>
</protein>
<evidence type="ECO:0000256" key="4">
    <source>
        <dbReference type="ARBA" id="ARBA00011919"/>
    </source>
</evidence>
<dbReference type="UniPathway" id="UPA00111">
    <property type="reaction ID" value="UER00527"/>
</dbReference>
<feature type="binding site" evidence="13">
    <location>
        <position position="300"/>
    </location>
    <ligand>
        <name>Fe cation</name>
        <dbReference type="ChEBI" id="CHEBI:24875"/>
        <label>1</label>
    </ligand>
</feature>
<name>A0A061RKT0_9CHLO</name>
<evidence type="ECO:0000256" key="10">
    <source>
        <dbReference type="ARBA" id="ARBA00023004"/>
    </source>
</evidence>
<keyword evidence="8 13" id="KW-0479">Metal-binding</keyword>
<evidence type="ECO:0000256" key="5">
    <source>
        <dbReference type="ARBA" id="ARBA00019269"/>
    </source>
</evidence>
<dbReference type="PANTHER" id="PTHR12588">
    <property type="entry name" value="MYOINOSITOL OXYGENASE"/>
    <property type="match status" value="1"/>
</dbReference>
<keyword evidence="9" id="KW-0560">Oxidoreductase</keyword>
<evidence type="ECO:0000256" key="12">
    <source>
        <dbReference type="ARBA" id="ARBA00048271"/>
    </source>
</evidence>
<comment type="similarity">
    <text evidence="3">Belongs to the myo-inositol oxygenase family.</text>
</comment>
<evidence type="ECO:0000256" key="2">
    <source>
        <dbReference type="ARBA" id="ARBA00005167"/>
    </source>
</evidence>
<dbReference type="Pfam" id="PF05153">
    <property type="entry name" value="MIOX"/>
    <property type="match status" value="1"/>
</dbReference>
<evidence type="ECO:0000313" key="15">
    <source>
        <dbReference type="EMBL" id="JAC71255.1"/>
    </source>
</evidence>
<organism evidence="15">
    <name type="scientific">Tetraselmis sp. GSL018</name>
    <dbReference type="NCBI Taxonomy" id="582737"/>
    <lineage>
        <taxon>Eukaryota</taxon>
        <taxon>Viridiplantae</taxon>
        <taxon>Chlorophyta</taxon>
        <taxon>core chlorophytes</taxon>
        <taxon>Chlorodendrophyceae</taxon>
        <taxon>Chlorodendrales</taxon>
        <taxon>Chlorodendraceae</taxon>
        <taxon>Tetraselmis</taxon>
    </lineage>
</organism>
<feature type="compositionally biased region" description="Polar residues" evidence="14">
    <location>
        <begin position="146"/>
        <end position="155"/>
    </location>
</feature>
<dbReference type="InterPro" id="IPR007828">
    <property type="entry name" value="Inositol_oxygenase"/>
</dbReference>
<evidence type="ECO:0000256" key="13">
    <source>
        <dbReference type="PIRSR" id="PIRSR607828-2"/>
    </source>
</evidence>
<comment type="catalytic activity">
    <reaction evidence="12">
        <text>myo-inositol + O2 = D-glucuronate + H2O + H(+)</text>
        <dbReference type="Rhea" id="RHEA:23696"/>
        <dbReference type="ChEBI" id="CHEBI:15377"/>
        <dbReference type="ChEBI" id="CHEBI:15378"/>
        <dbReference type="ChEBI" id="CHEBI:15379"/>
        <dbReference type="ChEBI" id="CHEBI:17268"/>
        <dbReference type="ChEBI" id="CHEBI:58720"/>
        <dbReference type="EC" id="1.13.99.1"/>
    </reaction>
</comment>
<evidence type="ECO:0000256" key="8">
    <source>
        <dbReference type="ARBA" id="ARBA00022723"/>
    </source>
</evidence>
<accession>A0A061RKT0</accession>
<dbReference type="GO" id="GO:0005506">
    <property type="term" value="F:iron ion binding"/>
    <property type="evidence" value="ECO:0007669"/>
    <property type="project" value="InterPro"/>
</dbReference>
<dbReference type="PANTHER" id="PTHR12588:SF0">
    <property type="entry name" value="INOSITOL OXYGENASE"/>
    <property type="match status" value="1"/>
</dbReference>
<evidence type="ECO:0000256" key="7">
    <source>
        <dbReference type="ARBA" id="ARBA00022644"/>
    </source>
</evidence>
<evidence type="ECO:0000256" key="9">
    <source>
        <dbReference type="ARBA" id="ARBA00023002"/>
    </source>
</evidence>
<comment type="pathway">
    <text evidence="2">Polyol metabolism; myo-inositol degradation into D-glucuronate; D-glucuronate from myo-inositol: step 1/1.</text>
</comment>
<feature type="compositionally biased region" description="Polar residues" evidence="14">
    <location>
        <begin position="1"/>
        <end position="13"/>
    </location>
</feature>
<dbReference type="GO" id="GO:0019853">
    <property type="term" value="P:L-ascorbic acid biosynthetic process"/>
    <property type="evidence" value="ECO:0007669"/>
    <property type="project" value="UniProtKB-KW"/>
</dbReference>
<keyword evidence="7" id="KW-0060">Ascorbate biosynthesis</keyword>
<feature type="compositionally biased region" description="Low complexity" evidence="14">
    <location>
        <begin position="167"/>
        <end position="190"/>
    </location>
</feature>
<keyword evidence="10 13" id="KW-0408">Iron</keyword>
<feature type="region of interest" description="Disordered" evidence="14">
    <location>
        <begin position="1"/>
        <end position="232"/>
    </location>
</feature>
<feature type="binding site" evidence="13">
    <location>
        <position position="325"/>
    </location>
    <ligand>
        <name>Fe cation</name>
        <dbReference type="ChEBI" id="CHEBI:24875"/>
        <label>1</label>
    </ligand>
</feature>
<feature type="compositionally biased region" description="Low complexity" evidence="14">
    <location>
        <begin position="31"/>
        <end position="42"/>
    </location>
</feature>
<feature type="compositionally biased region" description="Basic and acidic residues" evidence="14">
    <location>
        <begin position="20"/>
        <end position="30"/>
    </location>
</feature>
<dbReference type="GO" id="GO:0005737">
    <property type="term" value="C:cytoplasm"/>
    <property type="evidence" value="ECO:0007669"/>
    <property type="project" value="UniProtKB-SubCell"/>
</dbReference>
<keyword evidence="6" id="KW-0963">Cytoplasm</keyword>
<sequence>MALAVQHQQTELICTTAEDPGERLNRREASSSHASTSNTTKSGFPTSPVKLSQKVLHKLGKISWRPNRRNSSDSAQKCDRGNNRLHQPQVASECSRPTRGRMSSEVRRPQSGARLSLDLPGAAKCAKRTQPECGRADDPDNPAMKKSTSSESLTSMHVAFLSGLSTPAGPSKAPGAGQQQQQQQQPQGSGRKMPGEAPNDREAGPRSASSGGTPLTAKPSARRTSRHSLEGQRCSDELNFRLSRARQTMDFARRQYTRFGTLDRAQLDIFEALAKLHTVPPNEVGFTSEDGESPMSLLEHAFQTAEKLRISCPEDDWLHLVGLIHSLGNLLAHSEFGPEPLWTITGESFPVGCRFSEHIQHHQLFYPNPDRRNRQHNSVNGIYVPGCGLHEVNFSWSAAEYLYLVLYLNATDLPAEAFYCIRYQRFDSMLKGAYKHLLAEEDVVWRPWLEELRDASVFEPDESILSRIRDGTQNQELCRYYQDLIEKYIGNRRLYW</sequence>
<evidence type="ECO:0000256" key="14">
    <source>
        <dbReference type="SAM" id="MobiDB-lite"/>
    </source>
</evidence>
<dbReference type="GO" id="GO:0019310">
    <property type="term" value="P:inositol catabolic process"/>
    <property type="evidence" value="ECO:0007669"/>
    <property type="project" value="InterPro"/>
</dbReference>
<evidence type="ECO:0000256" key="6">
    <source>
        <dbReference type="ARBA" id="ARBA00022490"/>
    </source>
</evidence>
<dbReference type="GO" id="GO:0050113">
    <property type="term" value="F:inositol oxygenase activity"/>
    <property type="evidence" value="ECO:0007669"/>
    <property type="project" value="UniProtKB-EC"/>
</dbReference>
<proteinExistence type="inferred from homology"/>
<comment type="cofactor">
    <cofactor evidence="13">
        <name>Fe cation</name>
        <dbReference type="ChEBI" id="CHEBI:24875"/>
    </cofactor>
    <text evidence="13">Binds 2 iron ions per subunit.</text>
</comment>
<gene>
    <name evidence="15" type="ORF">TSPGSL018_2320</name>
</gene>
<reference evidence="15" key="1">
    <citation type="submission" date="2014-05" db="EMBL/GenBank/DDBJ databases">
        <title>The transcriptome of the halophilic microalga Tetraselmis sp. GSL018 isolated from the Great Salt Lake, Utah.</title>
        <authorList>
            <person name="Jinkerson R.E."/>
            <person name="D'Adamo S."/>
            <person name="Posewitz M.C."/>
        </authorList>
    </citation>
    <scope>NUCLEOTIDE SEQUENCE</scope>
    <source>
        <strain evidence="15">GSL018</strain>
    </source>
</reference>
<comment type="subcellular location">
    <subcellularLocation>
        <location evidence="1">Cytoplasm</location>
    </subcellularLocation>
</comment>
<dbReference type="AlphaFoldDB" id="A0A061RKT0"/>
<evidence type="ECO:0000256" key="11">
    <source>
        <dbReference type="ARBA" id="ARBA00029668"/>
    </source>
</evidence>
<dbReference type="EC" id="1.13.99.1" evidence="4"/>
<dbReference type="EMBL" id="GBEZ01014854">
    <property type="protein sequence ID" value="JAC71255.1"/>
    <property type="molecule type" value="Transcribed_RNA"/>
</dbReference>
<dbReference type="SUPFAM" id="SSF109604">
    <property type="entry name" value="HD-domain/PDEase-like"/>
    <property type="match status" value="1"/>
</dbReference>
<evidence type="ECO:0000256" key="1">
    <source>
        <dbReference type="ARBA" id="ARBA00004496"/>
    </source>
</evidence>
<evidence type="ECO:0000256" key="3">
    <source>
        <dbReference type="ARBA" id="ARBA00005286"/>
    </source>
</evidence>